<gene>
    <name evidence="3" type="ORF">CLV67_12275</name>
</gene>
<evidence type="ECO:0000313" key="4">
    <source>
        <dbReference type="Proteomes" id="UP000239415"/>
    </source>
</evidence>
<name>A0A2T0JZB6_9ACTN</name>
<evidence type="ECO:0000256" key="1">
    <source>
        <dbReference type="SAM" id="MobiDB-lite"/>
    </source>
</evidence>
<proteinExistence type="predicted"/>
<keyword evidence="2" id="KW-0472">Membrane</keyword>
<evidence type="ECO:0000313" key="3">
    <source>
        <dbReference type="EMBL" id="PRX15835.1"/>
    </source>
</evidence>
<dbReference type="RefSeq" id="WP_106328059.1">
    <property type="nucleotide sequence ID" value="NZ_BOMO01000022.1"/>
</dbReference>
<dbReference type="Gene3D" id="1.20.5.620">
    <property type="entry name" value="F1F0 ATP synthase subunit B, membrane domain"/>
    <property type="match status" value="1"/>
</dbReference>
<dbReference type="Proteomes" id="UP000239415">
    <property type="component" value="Unassembled WGS sequence"/>
</dbReference>
<dbReference type="EMBL" id="PVMZ01000022">
    <property type="protein sequence ID" value="PRX15835.1"/>
    <property type="molecule type" value="Genomic_DNA"/>
</dbReference>
<keyword evidence="4" id="KW-1185">Reference proteome</keyword>
<accession>A0A2T0JZB6</accession>
<keyword evidence="2" id="KW-0812">Transmembrane</keyword>
<organism evidence="3 4">
    <name type="scientific">Actinoplanes italicus</name>
    <dbReference type="NCBI Taxonomy" id="113567"/>
    <lineage>
        <taxon>Bacteria</taxon>
        <taxon>Bacillati</taxon>
        <taxon>Actinomycetota</taxon>
        <taxon>Actinomycetes</taxon>
        <taxon>Micromonosporales</taxon>
        <taxon>Micromonosporaceae</taxon>
        <taxon>Actinoplanes</taxon>
    </lineage>
</organism>
<feature type="transmembrane region" description="Helical" evidence="2">
    <location>
        <begin position="32"/>
        <end position="52"/>
    </location>
</feature>
<feature type="region of interest" description="Disordered" evidence="1">
    <location>
        <begin position="58"/>
        <end position="82"/>
    </location>
</feature>
<reference evidence="3 4" key="1">
    <citation type="submission" date="2018-03" db="EMBL/GenBank/DDBJ databases">
        <title>Genomic Encyclopedia of Archaeal and Bacterial Type Strains, Phase II (KMG-II): from individual species to whole genera.</title>
        <authorList>
            <person name="Goeker M."/>
        </authorList>
    </citation>
    <scope>NUCLEOTIDE SEQUENCE [LARGE SCALE GENOMIC DNA]</scope>
    <source>
        <strain evidence="3 4">DSM 43146</strain>
    </source>
</reference>
<evidence type="ECO:0000256" key="2">
    <source>
        <dbReference type="SAM" id="Phobius"/>
    </source>
</evidence>
<protein>
    <submittedName>
        <fullName evidence="3">Uncharacterized protein</fullName>
    </submittedName>
</protein>
<dbReference type="AlphaFoldDB" id="A0A2T0JZB6"/>
<comment type="caution">
    <text evidence="3">The sequence shown here is derived from an EMBL/GenBank/DDBJ whole genome shotgun (WGS) entry which is preliminary data.</text>
</comment>
<keyword evidence="2" id="KW-1133">Transmembrane helix</keyword>
<sequence>MTTDRRTVAAALLFVGVAGLLAINAKWNKDGIEIASWIAGVGALFVAIYSVVTGPAQSLTGGSSVGDSGRDSSMVRTDKSDEAATRRAAAIIRDAQARADQIVAEARGEADQIVAAARREVVDLTAQKDKVVSQLEAMLGALPGLAPGAGGNTED</sequence>